<evidence type="ECO:0000256" key="3">
    <source>
        <dbReference type="ARBA" id="ARBA00022692"/>
    </source>
</evidence>
<feature type="compositionally biased region" description="Polar residues" evidence="7">
    <location>
        <begin position="59"/>
        <end position="74"/>
    </location>
</feature>
<dbReference type="PANTHER" id="PTHR45755">
    <property type="match status" value="1"/>
</dbReference>
<keyword evidence="2 6" id="KW-0813">Transport</keyword>
<keyword evidence="6" id="KW-0406">Ion transport</keyword>
<evidence type="ECO:0000313" key="9">
    <source>
        <dbReference type="EMBL" id="KAH9832372.1"/>
    </source>
</evidence>
<reference evidence="9 10" key="2">
    <citation type="journal article" date="2021" name="Curr. Genet.">
        <title>Genetic response to nitrogen starvation in the aggressive Eucalyptus foliar pathogen Teratosphaeria destructans.</title>
        <authorList>
            <person name="Havenga M."/>
            <person name="Wingfield B.D."/>
            <person name="Wingfield M.J."/>
            <person name="Dreyer L.L."/>
            <person name="Roets F."/>
            <person name="Aylward J."/>
        </authorList>
    </citation>
    <scope>NUCLEOTIDE SEQUENCE [LARGE SCALE GENOMIC DNA]</scope>
    <source>
        <strain evidence="9">CMW44962</strain>
    </source>
</reference>
<dbReference type="GO" id="GO:0005385">
    <property type="term" value="F:zinc ion transmembrane transporter activity"/>
    <property type="evidence" value="ECO:0007669"/>
    <property type="project" value="UniProtKB-UniRule"/>
</dbReference>
<comment type="function">
    <text evidence="6">Functions as a zinc transporter.</text>
</comment>
<feature type="domain" description="Cation efflux protein transmembrane" evidence="8">
    <location>
        <begin position="212"/>
        <end position="384"/>
    </location>
</feature>
<feature type="compositionally biased region" description="Polar residues" evidence="7">
    <location>
        <begin position="88"/>
        <end position="104"/>
    </location>
</feature>
<keyword evidence="3 6" id="KW-0812">Transmembrane</keyword>
<name>A0A9W7W492_9PEZI</name>
<feature type="transmembrane region" description="Helical" evidence="6">
    <location>
        <begin position="359"/>
        <end position="384"/>
    </location>
</feature>
<comment type="caution">
    <text evidence="9">The sequence shown here is derived from an EMBL/GenBank/DDBJ whole genome shotgun (WGS) entry which is preliminary data.</text>
</comment>
<dbReference type="Proteomes" id="UP001138500">
    <property type="component" value="Unassembled WGS sequence"/>
</dbReference>
<dbReference type="GO" id="GO:0006882">
    <property type="term" value="P:intracellular zinc ion homeostasis"/>
    <property type="evidence" value="ECO:0007669"/>
    <property type="project" value="InterPro"/>
</dbReference>
<dbReference type="GO" id="GO:0005794">
    <property type="term" value="C:Golgi apparatus"/>
    <property type="evidence" value="ECO:0007669"/>
    <property type="project" value="TreeGrafter"/>
</dbReference>
<keyword evidence="10" id="KW-1185">Reference proteome</keyword>
<dbReference type="SUPFAM" id="SSF161111">
    <property type="entry name" value="Cation efflux protein transmembrane domain-like"/>
    <property type="match status" value="1"/>
</dbReference>
<evidence type="ECO:0000256" key="4">
    <source>
        <dbReference type="ARBA" id="ARBA00022989"/>
    </source>
</evidence>
<dbReference type="GO" id="GO:1904257">
    <property type="term" value="P:zinc ion import into Golgi lumen"/>
    <property type="evidence" value="ECO:0007669"/>
    <property type="project" value="TreeGrafter"/>
</dbReference>
<reference evidence="9 10" key="1">
    <citation type="journal article" date="2018" name="IMA Fungus">
        <title>IMA Genome-F 10: Nine draft genome sequences of Claviceps purpurea s.lat., including C. arundinis, C. humidiphila, and C. cf. spartinae, pseudomolecules for the pitch canker pathogen Fusarium circinatum, draft genome of Davidsoniella eucalypti, Grosmannia galeiformis, Quambalaria eucalypti, and Teratosphaeria destructans.</title>
        <authorList>
            <person name="Wingfield B.D."/>
            <person name="Liu M."/>
            <person name="Nguyen H.D."/>
            <person name="Lane F.A."/>
            <person name="Morgan S.W."/>
            <person name="De Vos L."/>
            <person name="Wilken P.M."/>
            <person name="Duong T.A."/>
            <person name="Aylward J."/>
            <person name="Coetzee M.P."/>
            <person name="Dadej K."/>
            <person name="De Beer Z.W."/>
            <person name="Findlay W."/>
            <person name="Havenga M."/>
            <person name="Kolarik M."/>
            <person name="Menzies J.G."/>
            <person name="Naidoo K."/>
            <person name="Pochopski O."/>
            <person name="Shoukouhi P."/>
            <person name="Santana Q.C."/>
            <person name="Seifert K.A."/>
            <person name="Soal N."/>
            <person name="Steenkamp E.T."/>
            <person name="Tatham C.T."/>
            <person name="van der Nest M.A."/>
            <person name="Wingfield M.J."/>
        </authorList>
    </citation>
    <scope>NUCLEOTIDE SEQUENCE [LARGE SCALE GENOMIC DNA]</scope>
    <source>
        <strain evidence="9">CMW44962</strain>
    </source>
</reference>
<proteinExistence type="inferred from homology"/>
<dbReference type="InterPro" id="IPR045316">
    <property type="entry name" value="Msc2-like"/>
</dbReference>
<comment type="similarity">
    <text evidence="6">Belongs to the cation diffusion facilitator (CDF) transporter (TC 2.A.4) family. SLC30A subfamily.</text>
</comment>
<dbReference type="GO" id="GO:0031410">
    <property type="term" value="C:cytoplasmic vesicle"/>
    <property type="evidence" value="ECO:0007669"/>
    <property type="project" value="TreeGrafter"/>
</dbReference>
<dbReference type="OrthoDB" id="5382797at2759"/>
<dbReference type="PANTHER" id="PTHR45755:SF5">
    <property type="entry name" value="ZINC TRANSPORTER"/>
    <property type="match status" value="1"/>
</dbReference>
<evidence type="ECO:0000313" key="10">
    <source>
        <dbReference type="Proteomes" id="UP001138500"/>
    </source>
</evidence>
<evidence type="ECO:0000256" key="7">
    <source>
        <dbReference type="SAM" id="MobiDB-lite"/>
    </source>
</evidence>
<dbReference type="GO" id="GO:0005789">
    <property type="term" value="C:endoplasmic reticulum membrane"/>
    <property type="evidence" value="ECO:0007669"/>
    <property type="project" value="UniProtKB-SubCell"/>
</dbReference>
<dbReference type="EMBL" id="RIBY02001114">
    <property type="protein sequence ID" value="KAH9832372.1"/>
    <property type="molecule type" value="Genomic_DNA"/>
</dbReference>
<keyword evidence="5 6" id="KW-0472">Membrane</keyword>
<protein>
    <recommendedName>
        <fullName evidence="6">Zinc transporter</fullName>
    </recommendedName>
</protein>
<evidence type="ECO:0000256" key="5">
    <source>
        <dbReference type="ARBA" id="ARBA00023136"/>
    </source>
</evidence>
<feature type="region of interest" description="Disordered" evidence="7">
    <location>
        <begin position="1"/>
        <end position="106"/>
    </location>
</feature>
<dbReference type="Pfam" id="PF01545">
    <property type="entry name" value="Cation_efflux"/>
    <property type="match status" value="1"/>
</dbReference>
<dbReference type="InterPro" id="IPR058533">
    <property type="entry name" value="Cation_efflux_TM"/>
</dbReference>
<accession>A0A9W7W492</accession>
<feature type="transmembrane region" description="Helical" evidence="6">
    <location>
        <begin position="239"/>
        <end position="262"/>
    </location>
</feature>
<evidence type="ECO:0000256" key="1">
    <source>
        <dbReference type="ARBA" id="ARBA00004141"/>
    </source>
</evidence>
<dbReference type="InterPro" id="IPR027469">
    <property type="entry name" value="Cation_efflux_TMD_sf"/>
</dbReference>
<dbReference type="AlphaFoldDB" id="A0A9W7W492"/>
<comment type="caution">
    <text evidence="6">Lacks conserved residue(s) required for the propagation of feature annotation.</text>
</comment>
<evidence type="ECO:0000256" key="2">
    <source>
        <dbReference type="ARBA" id="ARBA00022448"/>
    </source>
</evidence>
<dbReference type="Gene3D" id="1.20.1510.10">
    <property type="entry name" value="Cation efflux protein transmembrane domain"/>
    <property type="match status" value="1"/>
</dbReference>
<feature type="transmembrane region" description="Helical" evidence="6">
    <location>
        <begin position="326"/>
        <end position="347"/>
    </location>
</feature>
<evidence type="ECO:0000259" key="8">
    <source>
        <dbReference type="Pfam" id="PF01545"/>
    </source>
</evidence>
<evidence type="ECO:0000256" key="6">
    <source>
        <dbReference type="RuleBase" id="RU369017"/>
    </source>
</evidence>
<keyword evidence="4 6" id="KW-1133">Transmembrane helix</keyword>
<sequence length="474" mass="51447">MAARPRTPSIEEPDDATSGLGINGHTFDSPTPTIHTHYDYDIHTGLTDSPERAPDSGRTAESASSMLSPTSTPFSAVGGLSPPASMYSPATPQTASTTDGTFQSLGAGADEAAKNPFNFTTQQYVAGQGGAGKGDALGRRKGHKYRHSSIHASAMDSIIQPPAPRTPLAVPSSLPMPTRTEAWWSMTPSQTTRLAWCLCHFLVAAYVQFSGSGSLSMTALSLWTRPTLRHPFGLERADVLAGFGLAVFIAFMGLDIISHGIQHSLENLGHHESHSPHSHARVSAGHVDFASVLAILSTLISAILLKNHRRIGRAMRFELIASWGRILGNPSHLLTLLCSCVILILPFLTANHYRTFDLLLSICIASLMILLGARLGTSLASMLLMSFRPPSKDRLAVRDVIQEIEGDAGVGKVEEARFWQVHYGLCMANVKLRYRRGAEMAKIRQRIVSIVRRRLGDVKGVVWEVTVQMSLERD</sequence>
<comment type="subcellular location">
    <subcellularLocation>
        <location evidence="6">Endoplasmic reticulum membrane</location>
        <topology evidence="6">Multi-pass membrane protein</topology>
    </subcellularLocation>
    <subcellularLocation>
        <location evidence="1">Membrane</location>
        <topology evidence="1">Multi-pass membrane protein</topology>
    </subcellularLocation>
</comment>
<feature type="transmembrane region" description="Helical" evidence="6">
    <location>
        <begin position="282"/>
        <end position="305"/>
    </location>
</feature>
<gene>
    <name evidence="9" type="ORF">Tdes44962_MAKER08820</name>
</gene>
<keyword evidence="6" id="KW-0256">Endoplasmic reticulum</keyword>
<organism evidence="9 10">
    <name type="scientific">Teratosphaeria destructans</name>
    <dbReference type="NCBI Taxonomy" id="418781"/>
    <lineage>
        <taxon>Eukaryota</taxon>
        <taxon>Fungi</taxon>
        <taxon>Dikarya</taxon>
        <taxon>Ascomycota</taxon>
        <taxon>Pezizomycotina</taxon>
        <taxon>Dothideomycetes</taxon>
        <taxon>Dothideomycetidae</taxon>
        <taxon>Mycosphaerellales</taxon>
        <taxon>Teratosphaeriaceae</taxon>
        <taxon>Teratosphaeria</taxon>
    </lineage>
</organism>